<sequence>MAEARKQSFSASVVSCKPAIPTSVSSSFPPASSAINTEIPIVEVHLEIAGSLEPKRKVANQDFERWNRGPNQEQCPYTLPGYAYERSLGKVNEHRTQKNGKSREVRKSARMVAQQEEQSPSSPTATINRPAKDFNFPNDAHARVEVIAGDPQLLPDHIVLYKGKLYTEGLIQADGKINFGPIVTQAGGDFNYKWPAYYCTPEKGTAEYYRNRAARKDPGEKTCIIQIQIPNSFIDQLQKKKLWFDQEWRSLVWHSRLRSEPPDASLLENQLIIGPICGRATPAIEDILEHQIDSHLTGDFLLQPRFTNKLAEQWMFNTAVISDLGTEVHGKMHIKLFDPLQPAPEAAPGNG</sequence>
<accession>A0ACC3B9U8</accession>
<dbReference type="Proteomes" id="UP001177260">
    <property type="component" value="Unassembled WGS sequence"/>
</dbReference>
<evidence type="ECO:0000313" key="1">
    <source>
        <dbReference type="EMBL" id="KAK1147162.1"/>
    </source>
</evidence>
<name>A0ACC3B9U8_9EURO</name>
<gene>
    <name evidence="1" type="ORF">N8T08_001901</name>
</gene>
<protein>
    <submittedName>
        <fullName evidence="1">Uncharacterized protein</fullName>
    </submittedName>
</protein>
<evidence type="ECO:0000313" key="2">
    <source>
        <dbReference type="Proteomes" id="UP001177260"/>
    </source>
</evidence>
<dbReference type="EMBL" id="JAOPJF010000013">
    <property type="protein sequence ID" value="KAK1147162.1"/>
    <property type="molecule type" value="Genomic_DNA"/>
</dbReference>
<keyword evidence="2" id="KW-1185">Reference proteome</keyword>
<comment type="caution">
    <text evidence="1">The sequence shown here is derived from an EMBL/GenBank/DDBJ whole genome shotgun (WGS) entry which is preliminary data.</text>
</comment>
<reference evidence="1 2" key="1">
    <citation type="journal article" date="2023" name="ACS Omega">
        <title>Identification of the Neoaspergillic Acid Biosynthesis Gene Cluster by Establishing an In Vitro CRISPR-Ribonucleoprotein Genetic System in Aspergillus melleus.</title>
        <authorList>
            <person name="Yuan B."/>
            <person name="Grau M.F."/>
            <person name="Murata R.M."/>
            <person name="Torok T."/>
            <person name="Venkateswaran K."/>
            <person name="Stajich J.E."/>
            <person name="Wang C.C.C."/>
        </authorList>
    </citation>
    <scope>NUCLEOTIDE SEQUENCE [LARGE SCALE GENOMIC DNA]</scope>
    <source>
        <strain evidence="1 2">IMV 1140</strain>
    </source>
</reference>
<proteinExistence type="predicted"/>
<organism evidence="1 2">
    <name type="scientific">Aspergillus melleus</name>
    <dbReference type="NCBI Taxonomy" id="138277"/>
    <lineage>
        <taxon>Eukaryota</taxon>
        <taxon>Fungi</taxon>
        <taxon>Dikarya</taxon>
        <taxon>Ascomycota</taxon>
        <taxon>Pezizomycotina</taxon>
        <taxon>Eurotiomycetes</taxon>
        <taxon>Eurotiomycetidae</taxon>
        <taxon>Eurotiales</taxon>
        <taxon>Aspergillaceae</taxon>
        <taxon>Aspergillus</taxon>
        <taxon>Aspergillus subgen. Circumdati</taxon>
    </lineage>
</organism>